<evidence type="ECO:0000259" key="1">
    <source>
        <dbReference type="Pfam" id="PF00501"/>
    </source>
</evidence>
<reference evidence="2 3" key="1">
    <citation type="journal article" date="2016" name="Mol. Biol. Evol.">
        <title>Comparative Genomics of Early-Diverging Mushroom-Forming Fungi Provides Insights into the Origins of Lignocellulose Decay Capabilities.</title>
        <authorList>
            <person name="Nagy L.G."/>
            <person name="Riley R."/>
            <person name="Tritt A."/>
            <person name="Adam C."/>
            <person name="Daum C."/>
            <person name="Floudas D."/>
            <person name="Sun H."/>
            <person name="Yadav J.S."/>
            <person name="Pangilinan J."/>
            <person name="Larsson K.H."/>
            <person name="Matsuura K."/>
            <person name="Barry K."/>
            <person name="Labutti K."/>
            <person name="Kuo R."/>
            <person name="Ohm R.A."/>
            <person name="Bhattacharya S.S."/>
            <person name="Shirouzu T."/>
            <person name="Yoshinaga Y."/>
            <person name="Martin F.M."/>
            <person name="Grigoriev I.V."/>
            <person name="Hibbett D.S."/>
        </authorList>
    </citation>
    <scope>NUCLEOTIDE SEQUENCE [LARGE SCALE GENOMIC DNA]</scope>
    <source>
        <strain evidence="2 3">HHB10207 ss-3</strain>
    </source>
</reference>
<dbReference type="OrthoDB" id="10253869at2759"/>
<dbReference type="SUPFAM" id="SSF56801">
    <property type="entry name" value="Acetyl-CoA synthetase-like"/>
    <property type="match status" value="1"/>
</dbReference>
<feature type="domain" description="AMP-dependent synthetase/ligase" evidence="1">
    <location>
        <begin position="127"/>
        <end position="493"/>
    </location>
</feature>
<dbReference type="NCBIfam" id="NF002937">
    <property type="entry name" value="PRK03584.1"/>
    <property type="match status" value="1"/>
</dbReference>
<dbReference type="Gene3D" id="3.30.300.30">
    <property type="match status" value="1"/>
</dbReference>
<dbReference type="Gene3D" id="3.40.50.12780">
    <property type="entry name" value="N-terminal domain of ligase-like"/>
    <property type="match status" value="1"/>
</dbReference>
<dbReference type="PANTHER" id="PTHR42921">
    <property type="entry name" value="ACETOACETYL-COA SYNTHETASE"/>
    <property type="match status" value="1"/>
</dbReference>
<protein>
    <submittedName>
        <fullName evidence="2">Acetoacetyl-CoA synthetase</fullName>
    </submittedName>
</protein>
<organism evidence="2 3">
    <name type="scientific">Sistotremastrum suecicum HHB10207 ss-3</name>
    <dbReference type="NCBI Taxonomy" id="1314776"/>
    <lineage>
        <taxon>Eukaryota</taxon>
        <taxon>Fungi</taxon>
        <taxon>Dikarya</taxon>
        <taxon>Basidiomycota</taxon>
        <taxon>Agaricomycotina</taxon>
        <taxon>Agaricomycetes</taxon>
        <taxon>Sistotremastrales</taxon>
        <taxon>Sistotremastraceae</taxon>
        <taxon>Sistotremastrum</taxon>
    </lineage>
</organism>
<dbReference type="InterPro" id="IPR005914">
    <property type="entry name" value="Acac_CoA_synth"/>
</dbReference>
<dbReference type="Pfam" id="PF00501">
    <property type="entry name" value="AMP-binding"/>
    <property type="match status" value="1"/>
</dbReference>
<dbReference type="EMBL" id="KV428007">
    <property type="protein sequence ID" value="KZT43471.1"/>
    <property type="molecule type" value="Genomic_DNA"/>
</dbReference>
<proteinExistence type="predicted"/>
<dbReference type="GO" id="GO:0006629">
    <property type="term" value="P:lipid metabolic process"/>
    <property type="evidence" value="ECO:0007669"/>
    <property type="project" value="InterPro"/>
</dbReference>
<dbReference type="InterPro" id="IPR042099">
    <property type="entry name" value="ANL_N_sf"/>
</dbReference>
<dbReference type="InterPro" id="IPR045851">
    <property type="entry name" value="AMP-bd_C_sf"/>
</dbReference>
<evidence type="ECO:0000313" key="2">
    <source>
        <dbReference type="EMBL" id="KZT43471.1"/>
    </source>
</evidence>
<dbReference type="GO" id="GO:0030729">
    <property type="term" value="F:acetoacetate-CoA ligase activity"/>
    <property type="evidence" value="ECO:0007669"/>
    <property type="project" value="InterPro"/>
</dbReference>
<dbReference type="PANTHER" id="PTHR42921:SF4">
    <property type="entry name" value="ACETOACETYL-COA SYNTHASE (AFU_ORTHOLOGUE AFUA_8G04770)"/>
    <property type="match status" value="1"/>
</dbReference>
<evidence type="ECO:0000313" key="3">
    <source>
        <dbReference type="Proteomes" id="UP000076798"/>
    </source>
</evidence>
<dbReference type="AlphaFoldDB" id="A0A166I762"/>
<dbReference type="NCBIfam" id="TIGR01217">
    <property type="entry name" value="ac_ac_CoA_syn"/>
    <property type="match status" value="1"/>
</dbReference>
<dbReference type="STRING" id="1314776.A0A166I762"/>
<sequence>MSNEAPTTLAPGIMATQWTVPKQIWQHPNPSHSRPEQFRRFVNHKHGLNLKDYHELHNYSISDWTFWKDLWDYLGIISSVPPTKVIIEAPLIESPEFFPGSRLNYAENILIRNDDSVSCTVARESGHFSQYTSREIREKVRRMANAMRANGLKVGDRVAAVVTNSIDAIVIAMAAASIGAIYSSTATDMGAQGVLDRYKQIKPKFVFAETEVIYAGKLVDLTPKISHVVEELKHHGVDHVILLPSTVTGKDLKIKSDFKTLTLAQFLSTGKDVPLVFEQLPFNHPLIILYSSGTSGPPKCIVHSAGGILMQTKKDVALGLDMWWGDTYFQYTSCAWMMWNAMLGGLAVGGRLILYDGSPFHPDIKQFLKFVSDQKVTHFGTSPRFVGEIQGRGIKPLELGSFEALRMFFVTGAVVTPPVYEWAASVLPPTTHVMSATGGTDICSTFVGACTSMPAYAGEFQVKVLGMKTEVYDYDGKVIDDTGRKGELVCSRAHPSIPLGFWGDVGRKKFFDAYFARFPGVWTHGDFIAINPTTKGLLIFGRSDGVLNPSGIRFGSAEIYAVIDKYTAIIEDTICIGQRRPQDKDERVLLFVKMRDGRILTEALKADIRESIKQALSARHVPAYIFQVEEIPLTVNNKKIEIAVKQIVSGATMKPSGTVANPESLQLYYKYFELEKLLAAEKEKTKAKL</sequence>
<keyword evidence="3" id="KW-1185">Reference proteome</keyword>
<gene>
    <name evidence="2" type="ORF">SISSUDRAFT_1057484</name>
</gene>
<accession>A0A166I762</accession>
<dbReference type="InterPro" id="IPR020845">
    <property type="entry name" value="AMP-binding_CS"/>
</dbReference>
<dbReference type="Proteomes" id="UP000076798">
    <property type="component" value="Unassembled WGS sequence"/>
</dbReference>
<dbReference type="InterPro" id="IPR000873">
    <property type="entry name" value="AMP-dep_synth/lig_dom"/>
</dbReference>
<name>A0A166I762_9AGAM</name>
<dbReference type="PROSITE" id="PS00455">
    <property type="entry name" value="AMP_BINDING"/>
    <property type="match status" value="1"/>
</dbReference>